<dbReference type="EMBL" id="VSSQ01031953">
    <property type="protein sequence ID" value="MPM83049.1"/>
    <property type="molecule type" value="Genomic_DNA"/>
</dbReference>
<reference evidence="1" key="1">
    <citation type="submission" date="2019-08" db="EMBL/GenBank/DDBJ databases">
        <authorList>
            <person name="Kucharzyk K."/>
            <person name="Murdoch R.W."/>
            <person name="Higgins S."/>
            <person name="Loffler F."/>
        </authorList>
    </citation>
    <scope>NUCLEOTIDE SEQUENCE</scope>
</reference>
<sequence length="281" mass="29260">MLDAELFALGGSALKHVLAGVVRGVDDADLGSAQGSGAAGDHYLALSGVNGLYGEDIVAFCIGSGVLSIELANAGCKINGRNAVGLQVIDGSGDNGGSEVSDDCEYLIVLNELLQIGFTLDRIELVVIVDKGDLTAVNAARVVNHVQISLDAGEKWNADRRISTGDCRGVTNLDLGIGHALRAVIGGCSITAGGSGDLASASGQREGHSECQDCCKDTLFHFFTSLNSCLLLLMSKPVGWGNKISCEDRYHLVPRYADMSRSSLISVEAGPEMWISPSSST</sequence>
<dbReference type="AlphaFoldDB" id="A0A645D1J6"/>
<accession>A0A645D1J6</accession>
<organism evidence="1">
    <name type="scientific">bioreactor metagenome</name>
    <dbReference type="NCBI Taxonomy" id="1076179"/>
    <lineage>
        <taxon>unclassified sequences</taxon>
        <taxon>metagenomes</taxon>
        <taxon>ecological metagenomes</taxon>
    </lineage>
</organism>
<proteinExistence type="predicted"/>
<comment type="caution">
    <text evidence="1">The sequence shown here is derived from an EMBL/GenBank/DDBJ whole genome shotgun (WGS) entry which is preliminary data.</text>
</comment>
<name>A0A645D1J6_9ZZZZ</name>
<evidence type="ECO:0000313" key="1">
    <source>
        <dbReference type="EMBL" id="MPM83049.1"/>
    </source>
</evidence>
<gene>
    <name evidence="1" type="ORF">SDC9_130112</name>
</gene>
<protein>
    <submittedName>
        <fullName evidence="1">Uncharacterized protein</fullName>
    </submittedName>
</protein>